<dbReference type="PANTHER" id="PTHR22550:SF5">
    <property type="entry name" value="LEUCINE ZIPPER PROTEIN 4"/>
    <property type="match status" value="1"/>
</dbReference>
<dbReference type="Proteomes" id="UP000199120">
    <property type="component" value="Unassembled WGS sequence"/>
</dbReference>
<dbReference type="AlphaFoldDB" id="A0A1H7LQ75"/>
<keyword evidence="1" id="KW-1003">Cell membrane</keyword>
<dbReference type="SMART" id="SM00327">
    <property type="entry name" value="VWA"/>
    <property type="match status" value="1"/>
</dbReference>
<dbReference type="EMBL" id="FOAJ01000004">
    <property type="protein sequence ID" value="SEL00999.1"/>
    <property type="molecule type" value="Genomic_DNA"/>
</dbReference>
<evidence type="ECO:0000256" key="4">
    <source>
        <dbReference type="ARBA" id="ARBA00023136"/>
    </source>
</evidence>
<evidence type="ECO:0000256" key="2">
    <source>
        <dbReference type="ARBA" id="ARBA00022692"/>
    </source>
</evidence>
<dbReference type="OrthoDB" id="6206554at2"/>
<dbReference type="InterPro" id="IPR024163">
    <property type="entry name" value="Aerotolerance_reg_N"/>
</dbReference>
<dbReference type="STRING" id="416943.SAMN05445871_3730"/>
<organism evidence="7 8">
    <name type="scientific">Paraburkholderia caballeronis</name>
    <dbReference type="NCBI Taxonomy" id="416943"/>
    <lineage>
        <taxon>Bacteria</taxon>
        <taxon>Pseudomonadati</taxon>
        <taxon>Pseudomonadota</taxon>
        <taxon>Betaproteobacteria</taxon>
        <taxon>Burkholderiales</taxon>
        <taxon>Burkholderiaceae</taxon>
        <taxon>Paraburkholderia</taxon>
    </lineage>
</organism>
<evidence type="ECO:0000256" key="5">
    <source>
        <dbReference type="SAM" id="Phobius"/>
    </source>
</evidence>
<keyword evidence="8" id="KW-1185">Reference proteome</keyword>
<dbReference type="SUPFAM" id="SSF53300">
    <property type="entry name" value="vWA-like"/>
    <property type="match status" value="1"/>
</dbReference>
<dbReference type="InterPro" id="IPR002035">
    <property type="entry name" value="VWF_A"/>
</dbReference>
<dbReference type="InterPro" id="IPR036465">
    <property type="entry name" value="vWFA_dom_sf"/>
</dbReference>
<proteinExistence type="predicted"/>
<dbReference type="Pfam" id="PF13519">
    <property type="entry name" value="VWA_2"/>
    <property type="match status" value="1"/>
</dbReference>
<feature type="transmembrane region" description="Helical" evidence="5">
    <location>
        <begin position="50"/>
        <end position="69"/>
    </location>
</feature>
<dbReference type="InterPro" id="IPR050768">
    <property type="entry name" value="UPF0353/GerABKA_families"/>
</dbReference>
<feature type="domain" description="VWFA" evidence="6">
    <location>
        <begin position="85"/>
        <end position="282"/>
    </location>
</feature>
<dbReference type="PROSITE" id="PS50234">
    <property type="entry name" value="VWFA"/>
    <property type="match status" value="1"/>
</dbReference>
<gene>
    <name evidence="7" type="ORF">SAMN05192542_104447</name>
</gene>
<dbReference type="PANTHER" id="PTHR22550">
    <property type="entry name" value="SPORE GERMINATION PROTEIN"/>
    <property type="match status" value="1"/>
</dbReference>
<keyword evidence="2 5" id="KW-0812">Transmembrane</keyword>
<evidence type="ECO:0000256" key="1">
    <source>
        <dbReference type="ARBA" id="ARBA00022475"/>
    </source>
</evidence>
<evidence type="ECO:0000256" key="3">
    <source>
        <dbReference type="ARBA" id="ARBA00022989"/>
    </source>
</evidence>
<dbReference type="RefSeq" id="WP_090547658.1">
    <property type="nucleotide sequence ID" value="NZ_FNSR01000002.1"/>
</dbReference>
<evidence type="ECO:0000313" key="8">
    <source>
        <dbReference type="Proteomes" id="UP000199120"/>
    </source>
</evidence>
<keyword evidence="3 5" id="KW-1133">Transmembrane helix</keyword>
<feature type="transmembrane region" description="Helical" evidence="5">
    <location>
        <begin position="304"/>
        <end position="322"/>
    </location>
</feature>
<dbReference type="Gene3D" id="3.40.50.410">
    <property type="entry name" value="von Willebrand factor, type A domain"/>
    <property type="match status" value="1"/>
</dbReference>
<reference evidence="8" key="1">
    <citation type="submission" date="2016-10" db="EMBL/GenBank/DDBJ databases">
        <authorList>
            <person name="Varghese N."/>
            <person name="Submissions S."/>
        </authorList>
    </citation>
    <scope>NUCLEOTIDE SEQUENCE [LARGE SCALE GENOMIC DNA]</scope>
    <source>
        <strain evidence="8">LMG 26416</strain>
    </source>
</reference>
<dbReference type="CDD" id="cd00198">
    <property type="entry name" value="vWFA"/>
    <property type="match status" value="1"/>
</dbReference>
<evidence type="ECO:0000313" key="7">
    <source>
        <dbReference type="EMBL" id="SEL00999.1"/>
    </source>
</evidence>
<keyword evidence="4 5" id="KW-0472">Membrane</keyword>
<accession>A0A1H7LQ75</accession>
<dbReference type="Pfam" id="PF07584">
    <property type="entry name" value="BatA"/>
    <property type="match status" value="1"/>
</dbReference>
<sequence>MNLAFDFAHPWLLVLLPLALLPLLRRRGDTLPFAAVALLPDDRAGRIAARLLRACGALAIAAIVLGLAGPGRSHLQLLRTGSGAEILILMDRSASMDEPINRTSIYAQNEAKNTVARRSLTRFIEERPNDRFALMMFGISPLVSMPLTGNHGAVADALDATRIGRGLPDTQLDRGLIAAIAQFDGRPQLARRAIVLVSDGGATLDDDARARIAEGLVRNRIALYFVYLRSGPLSPNLNATTPATGSMSAEAQLHRFFLSLHTPYRLFQAGDADAMADAMAEISRQQHFPVSFVEQLPRQDASRACYAIAFAAALLLVLARLAQVRSWQ</sequence>
<name>A0A1H7LQ75_9BURK</name>
<evidence type="ECO:0000259" key="6">
    <source>
        <dbReference type="PROSITE" id="PS50234"/>
    </source>
</evidence>
<protein>
    <submittedName>
        <fullName evidence="7">MxaC protein</fullName>
    </submittedName>
</protein>